<sequence>MTGNTEPTSTDGNRVKINHQVALALRAMACAVAVENLANSGQESLLITTPENRQVETPLTPLDVAELIDAYFFPIMKREHGDSWQLATITVLEKGITESGLLSEFGASMWQTLVGYIAGWIDTMGYGEAKH</sequence>
<reference evidence="1" key="1">
    <citation type="submission" date="2019-06" db="EMBL/GenBank/DDBJ databases">
        <authorList>
            <person name="Deangelis K."/>
            <person name="Huntemann M."/>
            <person name="Clum A."/>
            <person name="Pillay M."/>
            <person name="Palaniappan K."/>
            <person name="Varghese N."/>
            <person name="Mikhailova N."/>
            <person name="Stamatis D."/>
            <person name="Reddy T."/>
            <person name="Daum C."/>
            <person name="Shapiro N."/>
            <person name="Ivanova N."/>
            <person name="Kyrpides N."/>
            <person name="Woyke T."/>
        </authorList>
    </citation>
    <scope>NUCLEOTIDE SEQUENCE [LARGE SCALE GENOMIC DNA]</scope>
    <source>
        <strain evidence="1">128R</strain>
    </source>
</reference>
<protein>
    <submittedName>
        <fullName evidence="1">Uncharacterized protein</fullName>
    </submittedName>
</protein>
<name>A0A542CW97_SERFO</name>
<gene>
    <name evidence="1" type="ORF">FHU10_2059</name>
</gene>
<reference evidence="1" key="2">
    <citation type="submission" date="2019-08" db="EMBL/GenBank/DDBJ databases">
        <title>Investigation of anaerobic lignin degradation for improved lignocellulosic biofuels.</title>
        <authorList>
            <person name="Deangelis K.PhD."/>
        </authorList>
    </citation>
    <scope>NUCLEOTIDE SEQUENCE [LARGE SCALE GENOMIC DNA]</scope>
    <source>
        <strain evidence="1">128R</strain>
    </source>
</reference>
<comment type="caution">
    <text evidence="1">The sequence shown here is derived from an EMBL/GenBank/DDBJ whole genome shotgun (WGS) entry which is preliminary data.</text>
</comment>
<accession>A0A542CW97</accession>
<proteinExistence type="predicted"/>
<evidence type="ECO:0000313" key="1">
    <source>
        <dbReference type="EMBL" id="TVZ69540.1"/>
    </source>
</evidence>
<dbReference type="EMBL" id="VISQ01000001">
    <property type="protein sequence ID" value="TVZ69540.1"/>
    <property type="molecule type" value="Genomic_DNA"/>
</dbReference>
<dbReference type="AlphaFoldDB" id="A0A542CW97"/>
<organism evidence="1">
    <name type="scientific">Serratia fonticola</name>
    <dbReference type="NCBI Taxonomy" id="47917"/>
    <lineage>
        <taxon>Bacteria</taxon>
        <taxon>Pseudomonadati</taxon>
        <taxon>Pseudomonadota</taxon>
        <taxon>Gammaproteobacteria</taxon>
        <taxon>Enterobacterales</taxon>
        <taxon>Yersiniaceae</taxon>
        <taxon>Serratia</taxon>
    </lineage>
</organism>